<proteinExistence type="predicted"/>
<protein>
    <recommendedName>
        <fullName evidence="3">STAS/SEC14 domain-containing protein</fullName>
    </recommendedName>
</protein>
<name>A0ABW4WVJ8_9BACT</name>
<evidence type="ECO:0000313" key="2">
    <source>
        <dbReference type="Proteomes" id="UP001597369"/>
    </source>
</evidence>
<sequence length="136" mass="16277">MTEYHGSYLHIWVDDSINLMYSEWLRRPTKEEFKEGVKLLIKYLYEYSVEFWVMESNKLVGMPLNELRRVIRKVASVIVLCASLKKIARILINDISNILKFEETINEFKVIYHSSVEFEWFSSFKDAVDWIGRVRC</sequence>
<dbReference type="RefSeq" id="WP_229961046.1">
    <property type="nucleotide sequence ID" value="NZ_JAJJWI010000010.1"/>
</dbReference>
<evidence type="ECO:0000313" key="1">
    <source>
        <dbReference type="EMBL" id="MFD2066223.1"/>
    </source>
</evidence>
<keyword evidence="2" id="KW-1185">Reference proteome</keyword>
<gene>
    <name evidence="1" type="ORF">ACFSKU_04960</name>
</gene>
<evidence type="ECO:0008006" key="3">
    <source>
        <dbReference type="Google" id="ProtNLM"/>
    </source>
</evidence>
<dbReference type="EMBL" id="JBHUHV010000018">
    <property type="protein sequence ID" value="MFD2066223.1"/>
    <property type="molecule type" value="Genomic_DNA"/>
</dbReference>
<accession>A0ABW4WVJ8</accession>
<dbReference type="Proteomes" id="UP001597369">
    <property type="component" value="Unassembled WGS sequence"/>
</dbReference>
<comment type="caution">
    <text evidence="1">The sequence shown here is derived from an EMBL/GenBank/DDBJ whole genome shotgun (WGS) entry which is preliminary data.</text>
</comment>
<organism evidence="1 2">
    <name type="scientific">Pontibacter silvestris</name>
    <dbReference type="NCBI Taxonomy" id="2305183"/>
    <lineage>
        <taxon>Bacteria</taxon>
        <taxon>Pseudomonadati</taxon>
        <taxon>Bacteroidota</taxon>
        <taxon>Cytophagia</taxon>
        <taxon>Cytophagales</taxon>
        <taxon>Hymenobacteraceae</taxon>
        <taxon>Pontibacter</taxon>
    </lineage>
</organism>
<reference evidence="2" key="1">
    <citation type="journal article" date="2019" name="Int. J. Syst. Evol. Microbiol.">
        <title>The Global Catalogue of Microorganisms (GCM) 10K type strain sequencing project: providing services to taxonomists for standard genome sequencing and annotation.</title>
        <authorList>
            <consortium name="The Broad Institute Genomics Platform"/>
            <consortium name="The Broad Institute Genome Sequencing Center for Infectious Disease"/>
            <person name="Wu L."/>
            <person name="Ma J."/>
        </authorList>
    </citation>
    <scope>NUCLEOTIDE SEQUENCE [LARGE SCALE GENOMIC DNA]</scope>
    <source>
        <strain evidence="2">JCM 16545</strain>
    </source>
</reference>